<feature type="compositionally biased region" description="Low complexity" evidence="1">
    <location>
        <begin position="926"/>
        <end position="966"/>
    </location>
</feature>
<dbReference type="GO" id="GO:0034315">
    <property type="term" value="P:regulation of Arp2/3 complex-mediated actin nucleation"/>
    <property type="evidence" value="ECO:0007669"/>
    <property type="project" value="TreeGrafter"/>
</dbReference>
<dbReference type="SMART" id="SM00368">
    <property type="entry name" value="LRR_RI"/>
    <property type="match status" value="7"/>
</dbReference>
<sequence length="982" mass="108753">MSNSTSTSPTSTPDPEIETKYIEDSLGVVGGVFGEEITHTVWLDANKSPNSTQTGFNKRCIVVGRYKLLSIKKGTFGKSIEAEFHLYNIIEISQETDDIINIKYSNENNEQLGITVKGSLEKLQGLLLAIRASYRRITVGFTPESCMKLTVAENKLLELKPFDEISDANGFIDCYIAHSYFYKTISTLDFIRYIQALFHTDSEDLDFTQCAGIDPTSELSFNLFTAISSLRHNTYFKSANLSGLPHANIVSALAMCLETNKTLTQLNLSNLRIEQSFQPIANALNKNTHNSIQSLDLSKNTITLPVMQTLCDSFAKLPHALVSLNLSKCDLQPRNIQVLFEAFERNFGMSLSLRYLNLSHNKFADQGSQSFASWMAKIKGYHSLECLVLSNCQLNFTIMGPPLRVVDVAKLDLSNNKIDRTSSKLLGSEVMDSVVALTYLNLSGCNLNADSLEDLFVSFNRNRKIAHFNINLSRNNLSSREATLLSKSISGCRYLEALDISYNKLTCKSIMEILNAIKNIDNFNLHELNISNNYFVQGQEGDQLCSQLASLINSFPTIRTLNVSGGRYPLGKSLTPLLEALIKNKSLKELDISENGLTDQMASIIGEMLRNNTTLIYLNIDSNLFGLSGLTSIAQPLLYDINRKLNYLVFTKLLASAYSSTLIQNFTLHQSFGSLSKEKRNQLIQLFQKMQDKLAENRFETSMELDSNGAMIYYSEYANISNVYTIKTPESLQPLKEVPEHLSCLPPPSSNGSSNTTTPLNGSLMVQSDSEKKQNTSPSSNTTIQPSNSSNNLLNVVTNQILPPKALVTETGNQSDWQPDESSEFDPYESSTEAFNNYSSENDDDVITYDDSDEYESSSSEYNSKKPHSKLKSKPKKSSSANNSKKTSKSSTPPVSSNLSTSPPNNNQQQNNNSGYSNPFLTNSANSNPFLNSNTNTTSTPTVSPFEIPISTINNNSNNGSTSTSPRKPNSATTSPRGQQLN</sequence>
<dbReference type="GO" id="GO:0005886">
    <property type="term" value="C:plasma membrane"/>
    <property type="evidence" value="ECO:0007669"/>
    <property type="project" value="TreeGrafter"/>
</dbReference>
<dbReference type="InterPro" id="IPR051279">
    <property type="entry name" value="PP1-Reg/Actin-Interact_Protein"/>
</dbReference>
<proteinExistence type="predicted"/>
<dbReference type="Pfam" id="PF13516">
    <property type="entry name" value="LRR_6"/>
    <property type="match status" value="2"/>
</dbReference>
<feature type="compositionally biased region" description="Polar residues" evidence="1">
    <location>
        <begin position="829"/>
        <end position="840"/>
    </location>
</feature>
<feature type="compositionally biased region" description="Polar residues" evidence="1">
    <location>
        <begin position="967"/>
        <end position="982"/>
    </location>
</feature>
<feature type="compositionally biased region" description="Low complexity" evidence="1">
    <location>
        <begin position="878"/>
        <end position="914"/>
    </location>
</feature>
<dbReference type="AlphaFoldDB" id="H9A2L6"/>
<feature type="compositionally biased region" description="Low complexity" evidence="1">
    <location>
        <begin position="750"/>
        <end position="764"/>
    </location>
</feature>
<dbReference type="PANTHER" id="PTHR24112">
    <property type="entry name" value="LEUCINE-RICH REPEAT, ISOFORM F-RELATED"/>
    <property type="match status" value="1"/>
</dbReference>
<evidence type="ECO:0000256" key="1">
    <source>
        <dbReference type="SAM" id="MobiDB-lite"/>
    </source>
</evidence>
<dbReference type="GO" id="GO:0030027">
    <property type="term" value="C:lamellipodium"/>
    <property type="evidence" value="ECO:0007669"/>
    <property type="project" value="TreeGrafter"/>
</dbReference>
<dbReference type="SUPFAM" id="SSF52047">
    <property type="entry name" value="RNI-like"/>
    <property type="match status" value="2"/>
</dbReference>
<name>H9A2L6_9MYCE</name>
<organism evidence="2">
    <name type="scientific">Raperostelium minutum</name>
    <dbReference type="NCBI Taxonomy" id="35219"/>
    <lineage>
        <taxon>Eukaryota</taxon>
        <taxon>Amoebozoa</taxon>
        <taxon>Evosea</taxon>
        <taxon>Eumycetozoa</taxon>
        <taxon>Dictyostelia</taxon>
        <taxon>Dictyosteliales</taxon>
        <taxon>Raperosteliaceae</taxon>
        <taxon>Raperostelium</taxon>
    </lineage>
</organism>
<feature type="region of interest" description="Disordered" evidence="1">
    <location>
        <begin position="740"/>
        <end position="791"/>
    </location>
</feature>
<dbReference type="EMBL" id="JN799998">
    <property type="protein sequence ID" value="AFD02108.1"/>
    <property type="molecule type" value="Genomic_DNA"/>
</dbReference>
<feature type="compositionally biased region" description="Acidic residues" evidence="1">
    <location>
        <begin position="818"/>
        <end position="827"/>
    </location>
</feature>
<accession>H9A2L6</accession>
<dbReference type="Gene3D" id="3.80.10.10">
    <property type="entry name" value="Ribonuclease Inhibitor"/>
    <property type="match status" value="1"/>
</dbReference>
<feature type="compositionally biased region" description="Polar residues" evidence="1">
    <location>
        <begin position="775"/>
        <end position="786"/>
    </location>
</feature>
<reference evidence="2" key="1">
    <citation type="submission" date="2011-09" db="EMBL/GenBank/DDBJ databases">
        <title>Evolution of long distance cAMP wave propagation by recruitment and adaptation of a non-selective phosphodiesterase and a matrix protein.</title>
        <authorList>
            <person name="Kawabe Y."/>
            <person name="Schaap P."/>
        </authorList>
    </citation>
    <scope>NUCLEOTIDE SEQUENCE</scope>
    <source>
        <strain evidence="2">71-2</strain>
    </source>
</reference>
<protein>
    <submittedName>
        <fullName evidence="2">RNI-like leucine-rich repeat-protein A</fullName>
    </submittedName>
</protein>
<dbReference type="InterPro" id="IPR001611">
    <property type="entry name" value="Leu-rich_rpt"/>
</dbReference>
<dbReference type="PANTHER" id="PTHR24112:SF38">
    <property type="entry name" value="LEUCINE-RICH REPEAT-CONTAINING PROTEIN"/>
    <property type="match status" value="1"/>
</dbReference>
<dbReference type="GO" id="GO:0016477">
    <property type="term" value="P:cell migration"/>
    <property type="evidence" value="ECO:0007669"/>
    <property type="project" value="TreeGrafter"/>
</dbReference>
<dbReference type="InterPro" id="IPR032675">
    <property type="entry name" value="LRR_dom_sf"/>
</dbReference>
<gene>
    <name evidence="2" type="primary">LRR_RIA</name>
</gene>
<feature type="compositionally biased region" description="Acidic residues" evidence="1">
    <location>
        <begin position="841"/>
        <end position="856"/>
    </location>
</feature>
<evidence type="ECO:0000313" key="2">
    <source>
        <dbReference type="EMBL" id="AFD02108.1"/>
    </source>
</evidence>
<feature type="compositionally biased region" description="Polar residues" evidence="1">
    <location>
        <begin position="915"/>
        <end position="925"/>
    </location>
</feature>
<feature type="compositionally biased region" description="Basic residues" evidence="1">
    <location>
        <begin position="865"/>
        <end position="877"/>
    </location>
</feature>
<feature type="region of interest" description="Disordered" evidence="1">
    <location>
        <begin position="810"/>
        <end position="982"/>
    </location>
</feature>